<feature type="compositionally biased region" description="Polar residues" evidence="1">
    <location>
        <begin position="298"/>
        <end position="324"/>
    </location>
</feature>
<keyword evidence="3" id="KW-1185">Reference proteome</keyword>
<feature type="region of interest" description="Disordered" evidence="1">
    <location>
        <begin position="253"/>
        <end position="433"/>
    </location>
</feature>
<feature type="compositionally biased region" description="Polar residues" evidence="1">
    <location>
        <begin position="42"/>
        <end position="58"/>
    </location>
</feature>
<feature type="compositionally biased region" description="Low complexity" evidence="1">
    <location>
        <begin position="364"/>
        <end position="380"/>
    </location>
</feature>
<dbReference type="AlphaFoldDB" id="A0AAN6PCN6"/>
<comment type="caution">
    <text evidence="2">The sequence shown here is derived from an EMBL/GenBank/DDBJ whole genome shotgun (WGS) entry which is preliminary data.</text>
</comment>
<evidence type="ECO:0000313" key="2">
    <source>
        <dbReference type="EMBL" id="KAK4035045.1"/>
    </source>
</evidence>
<feature type="compositionally biased region" description="Pro residues" evidence="1">
    <location>
        <begin position="336"/>
        <end position="348"/>
    </location>
</feature>
<dbReference type="Proteomes" id="UP001303115">
    <property type="component" value="Unassembled WGS sequence"/>
</dbReference>
<reference evidence="3" key="1">
    <citation type="journal article" date="2023" name="Mol. Phylogenet. Evol.">
        <title>Genome-scale phylogeny and comparative genomics of the fungal order Sordariales.</title>
        <authorList>
            <person name="Hensen N."/>
            <person name="Bonometti L."/>
            <person name="Westerberg I."/>
            <person name="Brannstrom I.O."/>
            <person name="Guillou S."/>
            <person name="Cros-Aarteil S."/>
            <person name="Calhoun S."/>
            <person name="Haridas S."/>
            <person name="Kuo A."/>
            <person name="Mondo S."/>
            <person name="Pangilinan J."/>
            <person name="Riley R."/>
            <person name="LaButti K."/>
            <person name="Andreopoulos B."/>
            <person name="Lipzen A."/>
            <person name="Chen C."/>
            <person name="Yan M."/>
            <person name="Daum C."/>
            <person name="Ng V."/>
            <person name="Clum A."/>
            <person name="Steindorff A."/>
            <person name="Ohm R.A."/>
            <person name="Martin F."/>
            <person name="Silar P."/>
            <person name="Natvig D.O."/>
            <person name="Lalanne C."/>
            <person name="Gautier V."/>
            <person name="Ament-Velasquez S.L."/>
            <person name="Kruys A."/>
            <person name="Hutchinson M.I."/>
            <person name="Powell A.J."/>
            <person name="Barry K."/>
            <person name="Miller A.N."/>
            <person name="Grigoriev I.V."/>
            <person name="Debuchy R."/>
            <person name="Gladieux P."/>
            <person name="Hiltunen Thoren M."/>
            <person name="Johannesson H."/>
        </authorList>
    </citation>
    <scope>NUCLEOTIDE SEQUENCE [LARGE SCALE GENOMIC DNA]</scope>
    <source>
        <strain evidence="3">CBS 284.82</strain>
    </source>
</reference>
<protein>
    <submittedName>
        <fullName evidence="2">Uncharacterized protein</fullName>
    </submittedName>
</protein>
<accession>A0AAN6PCN6</accession>
<evidence type="ECO:0000256" key="1">
    <source>
        <dbReference type="SAM" id="MobiDB-lite"/>
    </source>
</evidence>
<feature type="region of interest" description="Disordered" evidence="1">
    <location>
        <begin position="162"/>
        <end position="230"/>
    </location>
</feature>
<proteinExistence type="predicted"/>
<gene>
    <name evidence="2" type="ORF">C8A01DRAFT_38497</name>
</gene>
<name>A0AAN6PCN6_9PEZI</name>
<evidence type="ECO:0000313" key="3">
    <source>
        <dbReference type="Proteomes" id="UP001303115"/>
    </source>
</evidence>
<feature type="compositionally biased region" description="Polar residues" evidence="1">
    <location>
        <begin position="178"/>
        <end position="190"/>
    </location>
</feature>
<feature type="compositionally biased region" description="Polar residues" evidence="1">
    <location>
        <begin position="207"/>
        <end position="230"/>
    </location>
</feature>
<feature type="compositionally biased region" description="Low complexity" evidence="1">
    <location>
        <begin position="423"/>
        <end position="433"/>
    </location>
</feature>
<feature type="region of interest" description="Disordered" evidence="1">
    <location>
        <begin position="18"/>
        <end position="64"/>
    </location>
</feature>
<dbReference type="EMBL" id="MU854457">
    <property type="protein sequence ID" value="KAK4035045.1"/>
    <property type="molecule type" value="Genomic_DNA"/>
</dbReference>
<organism evidence="2 3">
    <name type="scientific">Parachaetomium inaequale</name>
    <dbReference type="NCBI Taxonomy" id="2588326"/>
    <lineage>
        <taxon>Eukaryota</taxon>
        <taxon>Fungi</taxon>
        <taxon>Dikarya</taxon>
        <taxon>Ascomycota</taxon>
        <taxon>Pezizomycotina</taxon>
        <taxon>Sordariomycetes</taxon>
        <taxon>Sordariomycetidae</taxon>
        <taxon>Sordariales</taxon>
        <taxon>Chaetomiaceae</taxon>
        <taxon>Parachaetomium</taxon>
    </lineage>
</organism>
<sequence length="433" mass="46620">MAAIRKCVTALRLGIPLIQPQRPQPSPSGASLHDPGLDTGKQVPSASPTTRDAQTQTKGRNDQEWFEERHVRQVRGLHHEVLEIREGPGGKHAVVIVENSPFRGISPLIEAADDDDDDSPILGDKLLPVPEVAAAVAPDRTKETHLPPRITTPLDQAFKKAVDDAAEGSKMAYPKSPYRSSNKTNLSASRPTPRVPKSPFDSDAFRPSSNSGTQLLPPATTKTTGDNSNTGSDYTLAGFFLYGAMVPPFVGFEPSSSATTEEETLSKPARQGGQEGGQSNTDNEHLKSTPHPPFLPSQPRSYPPTTSSNLLNRPINRSSSSPFTHRQPPGRESHPHPYPYPSTYPPSNNPTSTHTHTRTRTRTRSPVANRRSTSSRSTSTPDPAQRRALHMDSAGSSRNPSPSPSPSPSAGQTPTQTPPSPSPFTTAPTRRGV</sequence>